<evidence type="ECO:0000313" key="14">
    <source>
        <dbReference type="Proteomes" id="UP000248798"/>
    </source>
</evidence>
<dbReference type="AlphaFoldDB" id="A0A328FED4"/>
<keyword evidence="3 11" id="KW-0328">Glycosyltransferase</keyword>
<reference evidence="13 14" key="1">
    <citation type="submission" date="2018-06" db="EMBL/GenBank/DDBJ databases">
        <title>Complete Genome Sequence of Desulfobacter hydrogenophilus (DSM3380).</title>
        <authorList>
            <person name="Marietou A."/>
            <person name="Schreiber L."/>
            <person name="Marshall I."/>
            <person name="Jorgensen B."/>
        </authorList>
    </citation>
    <scope>NUCLEOTIDE SEQUENCE [LARGE SCALE GENOMIC DNA]</scope>
    <source>
        <strain evidence="13 14">DSM 3380</strain>
    </source>
</reference>
<evidence type="ECO:0000256" key="5">
    <source>
        <dbReference type="ARBA" id="ARBA00022692"/>
    </source>
</evidence>
<dbReference type="GO" id="GO:0005886">
    <property type="term" value="C:plasma membrane"/>
    <property type="evidence" value="ECO:0007669"/>
    <property type="project" value="UniProtKB-SubCell"/>
</dbReference>
<evidence type="ECO:0000256" key="6">
    <source>
        <dbReference type="ARBA" id="ARBA00022960"/>
    </source>
</evidence>
<organism evidence="13 14">
    <name type="scientific">Desulfobacter hydrogenophilus</name>
    <dbReference type="NCBI Taxonomy" id="2291"/>
    <lineage>
        <taxon>Bacteria</taxon>
        <taxon>Pseudomonadati</taxon>
        <taxon>Thermodesulfobacteriota</taxon>
        <taxon>Desulfobacteria</taxon>
        <taxon>Desulfobacterales</taxon>
        <taxon>Desulfobacteraceae</taxon>
        <taxon>Desulfobacter</taxon>
    </lineage>
</organism>
<name>A0A328FED4_9BACT</name>
<sequence length="369" mass="40568">MFDRRLVSNFDWGFLLLIFFICILGLIILYSAVTAGYNGTMLHPLFKKQVVWLSVGFAIMMGCFVVDFKELAKLHFLIYAVCVGLLIATWFVGHTGGGSQRWLVLGPVRIQTSELMKISLIISLASVYADSIDPEGLGFRHLIKPAILCIIPFGLIVIQPDLGTGLLLLLIAGCLTLFAKVEKKVVFILGGAGLCLVPLVWFFGLKDYQKDRILTFLNPERDPLGAGYHIIQSKIAIGSGMLTGKGFLHGTQNALNFLPEQHTDFILSVLAEEWGLVGCAVLLTLYFLLLFWGLNIAYNCRNMFGSLLAMGVTIMIFWQIFINVGMVMGLMPVVGVPLPLVSYGGSSVVTNMVGFGILLNISMRKFNTA</sequence>
<keyword evidence="10 11" id="KW-0961">Cell wall biogenesis/degradation</keyword>
<evidence type="ECO:0000256" key="10">
    <source>
        <dbReference type="ARBA" id="ARBA00023316"/>
    </source>
</evidence>
<feature type="transmembrane region" description="Helical" evidence="11">
    <location>
        <begin position="74"/>
        <end position="93"/>
    </location>
</feature>
<dbReference type="GO" id="GO:0032153">
    <property type="term" value="C:cell division site"/>
    <property type="evidence" value="ECO:0007669"/>
    <property type="project" value="TreeGrafter"/>
</dbReference>
<reference evidence="12 15" key="2">
    <citation type="submission" date="2019-02" db="EMBL/GenBank/DDBJ databases">
        <title>Complete genome sequence of Desulfobacter hydrogenophilus AcRS1.</title>
        <authorList>
            <person name="Marietou A."/>
            <person name="Lund M.B."/>
            <person name="Marshall I.P.G."/>
            <person name="Schreiber L."/>
            <person name="Jorgensen B."/>
        </authorList>
    </citation>
    <scope>NUCLEOTIDE SEQUENCE [LARGE SCALE GENOMIC DNA]</scope>
    <source>
        <strain evidence="12 15">AcRS1</strain>
    </source>
</reference>
<comment type="similarity">
    <text evidence="11">Belongs to the SEDS family. MrdB/RodA subfamily.</text>
</comment>
<dbReference type="GO" id="GO:0015648">
    <property type="term" value="F:lipid-linked peptidoglycan transporter activity"/>
    <property type="evidence" value="ECO:0007669"/>
    <property type="project" value="TreeGrafter"/>
</dbReference>
<evidence type="ECO:0000313" key="13">
    <source>
        <dbReference type="EMBL" id="RAM02506.1"/>
    </source>
</evidence>
<keyword evidence="7 11" id="KW-0573">Peptidoglycan synthesis</keyword>
<evidence type="ECO:0000256" key="3">
    <source>
        <dbReference type="ARBA" id="ARBA00022676"/>
    </source>
</evidence>
<comment type="function">
    <text evidence="11">Peptidoglycan polymerase that is essential for cell wall elongation.</text>
</comment>
<evidence type="ECO:0000256" key="11">
    <source>
        <dbReference type="HAMAP-Rule" id="MF_02079"/>
    </source>
</evidence>
<evidence type="ECO:0000256" key="7">
    <source>
        <dbReference type="ARBA" id="ARBA00022984"/>
    </source>
</evidence>
<dbReference type="EMBL" id="QLNI01000014">
    <property type="protein sequence ID" value="RAM02506.1"/>
    <property type="molecule type" value="Genomic_DNA"/>
</dbReference>
<keyword evidence="2 11" id="KW-1003">Cell membrane</keyword>
<dbReference type="InterPro" id="IPR001182">
    <property type="entry name" value="FtsW/RodA"/>
</dbReference>
<comment type="catalytic activity">
    <reaction evidence="11">
        <text>[GlcNAc-(1-&gt;4)-Mur2Ac(oyl-L-Ala-gamma-D-Glu-L-Lys-D-Ala-D-Ala)](n)-di-trans,octa-cis-undecaprenyl diphosphate + beta-D-GlcNAc-(1-&gt;4)-Mur2Ac(oyl-L-Ala-gamma-D-Glu-L-Lys-D-Ala-D-Ala)-di-trans,octa-cis-undecaprenyl diphosphate = [GlcNAc-(1-&gt;4)-Mur2Ac(oyl-L-Ala-gamma-D-Glu-L-Lys-D-Ala-D-Ala)](n+1)-di-trans,octa-cis-undecaprenyl diphosphate + di-trans,octa-cis-undecaprenyl diphosphate + H(+)</text>
        <dbReference type="Rhea" id="RHEA:23708"/>
        <dbReference type="Rhea" id="RHEA-COMP:9602"/>
        <dbReference type="Rhea" id="RHEA-COMP:9603"/>
        <dbReference type="ChEBI" id="CHEBI:15378"/>
        <dbReference type="ChEBI" id="CHEBI:58405"/>
        <dbReference type="ChEBI" id="CHEBI:60033"/>
        <dbReference type="ChEBI" id="CHEBI:78435"/>
        <dbReference type="EC" id="2.4.99.28"/>
    </reaction>
</comment>
<feature type="transmembrane region" description="Helical" evidence="11">
    <location>
        <begin position="185"/>
        <end position="204"/>
    </location>
</feature>
<comment type="pathway">
    <text evidence="11">Cell wall biogenesis; peptidoglycan biosynthesis.</text>
</comment>
<gene>
    <name evidence="11 12" type="primary">rodA</name>
    <name evidence="13" type="ORF">DO021_08130</name>
    <name evidence="12" type="ORF">EYB58_22095</name>
</gene>
<dbReference type="NCBIfam" id="TIGR02210">
    <property type="entry name" value="rodA_shape"/>
    <property type="match status" value="1"/>
</dbReference>
<feature type="transmembrane region" description="Helical" evidence="11">
    <location>
        <begin position="274"/>
        <end position="295"/>
    </location>
</feature>
<dbReference type="InterPro" id="IPR011923">
    <property type="entry name" value="RodA/MrdB"/>
</dbReference>
<keyword evidence="8 11" id="KW-1133">Transmembrane helix</keyword>
<keyword evidence="15" id="KW-1185">Reference proteome</keyword>
<dbReference type="EC" id="2.4.99.28" evidence="11"/>
<feature type="transmembrane region" description="Helical" evidence="11">
    <location>
        <begin position="12"/>
        <end position="37"/>
    </location>
</feature>
<evidence type="ECO:0000256" key="1">
    <source>
        <dbReference type="ARBA" id="ARBA00004141"/>
    </source>
</evidence>
<keyword evidence="4 11" id="KW-0808">Transferase</keyword>
<evidence type="ECO:0000256" key="2">
    <source>
        <dbReference type="ARBA" id="ARBA00022475"/>
    </source>
</evidence>
<keyword evidence="6 11" id="KW-0133">Cell shape</keyword>
<dbReference type="HAMAP" id="MF_02079">
    <property type="entry name" value="PGT_RodA"/>
    <property type="match status" value="1"/>
</dbReference>
<evidence type="ECO:0000256" key="9">
    <source>
        <dbReference type="ARBA" id="ARBA00023136"/>
    </source>
</evidence>
<dbReference type="RefSeq" id="WP_111955671.1">
    <property type="nucleotide sequence ID" value="NZ_CP036313.1"/>
</dbReference>
<dbReference type="GO" id="GO:0071555">
    <property type="term" value="P:cell wall organization"/>
    <property type="evidence" value="ECO:0007669"/>
    <property type="project" value="UniProtKB-KW"/>
</dbReference>
<dbReference type="UniPathway" id="UPA00219"/>
<keyword evidence="9 11" id="KW-0472">Membrane</keyword>
<dbReference type="GO" id="GO:0008360">
    <property type="term" value="P:regulation of cell shape"/>
    <property type="evidence" value="ECO:0007669"/>
    <property type="project" value="UniProtKB-KW"/>
</dbReference>
<dbReference type="GO" id="GO:0008955">
    <property type="term" value="F:peptidoglycan glycosyltransferase activity"/>
    <property type="evidence" value="ECO:0007669"/>
    <property type="project" value="UniProtKB-UniRule"/>
</dbReference>
<dbReference type="Proteomes" id="UP000248798">
    <property type="component" value="Unassembled WGS sequence"/>
</dbReference>
<dbReference type="Proteomes" id="UP000293902">
    <property type="component" value="Chromosome"/>
</dbReference>
<comment type="subcellular location">
    <subcellularLocation>
        <location evidence="11">Cell membrane</location>
        <topology evidence="11">Multi-pass membrane protein</topology>
    </subcellularLocation>
    <subcellularLocation>
        <location evidence="1">Membrane</location>
        <topology evidence="1">Multi-pass membrane protein</topology>
    </subcellularLocation>
</comment>
<dbReference type="GO" id="GO:0051301">
    <property type="term" value="P:cell division"/>
    <property type="evidence" value="ECO:0007669"/>
    <property type="project" value="InterPro"/>
</dbReference>
<dbReference type="Pfam" id="PF01098">
    <property type="entry name" value="FTSW_RODA_SPOVE"/>
    <property type="match status" value="1"/>
</dbReference>
<dbReference type="OrthoDB" id="9768187at2"/>
<feature type="transmembrane region" description="Helical" evidence="11">
    <location>
        <begin position="145"/>
        <end position="178"/>
    </location>
</feature>
<dbReference type="PROSITE" id="PS00428">
    <property type="entry name" value="FTSW_RODA_SPOVE"/>
    <property type="match status" value="1"/>
</dbReference>
<evidence type="ECO:0000313" key="15">
    <source>
        <dbReference type="Proteomes" id="UP000293902"/>
    </source>
</evidence>
<proteinExistence type="inferred from homology"/>
<evidence type="ECO:0000313" key="12">
    <source>
        <dbReference type="EMBL" id="QBH15354.1"/>
    </source>
</evidence>
<evidence type="ECO:0000256" key="8">
    <source>
        <dbReference type="ARBA" id="ARBA00022989"/>
    </source>
</evidence>
<protein>
    <recommendedName>
        <fullName evidence="11">Peptidoglycan glycosyltransferase RodA</fullName>
        <shortName evidence="11">PGT</shortName>
        <ecNumber evidence="11">2.4.99.28</ecNumber>
    </recommendedName>
    <alternativeName>
        <fullName evidence="11">Cell elongation protein RodA</fullName>
    </alternativeName>
    <alternativeName>
        <fullName evidence="11">Cell wall polymerase</fullName>
    </alternativeName>
    <alternativeName>
        <fullName evidence="11">Peptidoglycan polymerase</fullName>
        <shortName evidence="11">PG polymerase</shortName>
    </alternativeName>
</protein>
<dbReference type="InterPro" id="IPR018365">
    <property type="entry name" value="Cell_cycle_FtsW-rel_CS"/>
</dbReference>
<dbReference type="GO" id="GO:0009252">
    <property type="term" value="P:peptidoglycan biosynthetic process"/>
    <property type="evidence" value="ECO:0007669"/>
    <property type="project" value="UniProtKB-UniRule"/>
</dbReference>
<dbReference type="PANTHER" id="PTHR30474:SF1">
    <property type="entry name" value="PEPTIDOGLYCAN GLYCOSYLTRANSFERASE MRDB"/>
    <property type="match status" value="1"/>
</dbReference>
<feature type="transmembrane region" description="Helical" evidence="11">
    <location>
        <begin position="307"/>
        <end position="334"/>
    </location>
</feature>
<accession>A0A328FED4</accession>
<dbReference type="PANTHER" id="PTHR30474">
    <property type="entry name" value="CELL CYCLE PROTEIN"/>
    <property type="match status" value="1"/>
</dbReference>
<feature type="transmembrane region" description="Helical" evidence="11">
    <location>
        <begin position="49"/>
        <end position="67"/>
    </location>
</feature>
<dbReference type="EMBL" id="CP036313">
    <property type="protein sequence ID" value="QBH15354.1"/>
    <property type="molecule type" value="Genomic_DNA"/>
</dbReference>
<keyword evidence="5 11" id="KW-0812">Transmembrane</keyword>
<feature type="transmembrane region" description="Helical" evidence="11">
    <location>
        <begin position="340"/>
        <end position="361"/>
    </location>
</feature>
<evidence type="ECO:0000256" key="4">
    <source>
        <dbReference type="ARBA" id="ARBA00022679"/>
    </source>
</evidence>